<proteinExistence type="predicted"/>
<name>A0AAV4PAP4_CAEEX</name>
<keyword evidence="2" id="KW-1185">Reference proteome</keyword>
<reference evidence="1 2" key="1">
    <citation type="submission" date="2021-06" db="EMBL/GenBank/DDBJ databases">
        <title>Caerostris extrusa draft genome.</title>
        <authorList>
            <person name="Kono N."/>
            <person name="Arakawa K."/>
        </authorList>
    </citation>
    <scope>NUCLEOTIDE SEQUENCE [LARGE SCALE GENOMIC DNA]</scope>
</reference>
<evidence type="ECO:0000313" key="1">
    <source>
        <dbReference type="EMBL" id="GIX94342.1"/>
    </source>
</evidence>
<accession>A0AAV4PAP4</accession>
<dbReference type="EMBL" id="BPLR01004363">
    <property type="protein sequence ID" value="GIX94342.1"/>
    <property type="molecule type" value="Genomic_DNA"/>
</dbReference>
<gene>
    <name evidence="1" type="ORF">CEXT_309161</name>
</gene>
<dbReference type="Proteomes" id="UP001054945">
    <property type="component" value="Unassembled WGS sequence"/>
</dbReference>
<protein>
    <submittedName>
        <fullName evidence="1">Uncharacterized protein</fullName>
    </submittedName>
</protein>
<evidence type="ECO:0000313" key="2">
    <source>
        <dbReference type="Proteomes" id="UP001054945"/>
    </source>
</evidence>
<sequence length="100" mass="11981">MENCDIFQWPSISQMSFKWPFIQVLRQPLTRPNLCGKTTALQRLILLEMAHSHIYLLACFHLVSTIYQNESYRLNDLQHWSFVGDRESMLRMRVCFSENR</sequence>
<comment type="caution">
    <text evidence="1">The sequence shown here is derived from an EMBL/GenBank/DDBJ whole genome shotgun (WGS) entry which is preliminary data.</text>
</comment>
<dbReference type="AlphaFoldDB" id="A0AAV4PAP4"/>
<organism evidence="1 2">
    <name type="scientific">Caerostris extrusa</name>
    <name type="common">Bark spider</name>
    <name type="synonym">Caerostris bankana</name>
    <dbReference type="NCBI Taxonomy" id="172846"/>
    <lineage>
        <taxon>Eukaryota</taxon>
        <taxon>Metazoa</taxon>
        <taxon>Ecdysozoa</taxon>
        <taxon>Arthropoda</taxon>
        <taxon>Chelicerata</taxon>
        <taxon>Arachnida</taxon>
        <taxon>Araneae</taxon>
        <taxon>Araneomorphae</taxon>
        <taxon>Entelegynae</taxon>
        <taxon>Araneoidea</taxon>
        <taxon>Araneidae</taxon>
        <taxon>Caerostris</taxon>
    </lineage>
</organism>